<evidence type="ECO:0000313" key="1">
    <source>
        <dbReference type="EMBL" id="KAH7944780.1"/>
    </source>
</evidence>
<reference evidence="1" key="1">
    <citation type="submission" date="2020-05" db="EMBL/GenBank/DDBJ databases">
        <title>Large-scale comparative analyses of tick genomes elucidate their genetic diversity and vector capacities.</title>
        <authorList>
            <person name="Jia N."/>
            <person name="Wang J."/>
            <person name="Shi W."/>
            <person name="Du L."/>
            <person name="Sun Y."/>
            <person name="Zhan W."/>
            <person name="Jiang J."/>
            <person name="Wang Q."/>
            <person name="Zhang B."/>
            <person name="Ji P."/>
            <person name="Sakyi L.B."/>
            <person name="Cui X."/>
            <person name="Yuan T."/>
            <person name="Jiang B."/>
            <person name="Yang W."/>
            <person name="Lam T.T.-Y."/>
            <person name="Chang Q."/>
            <person name="Ding S."/>
            <person name="Wang X."/>
            <person name="Zhu J."/>
            <person name="Ruan X."/>
            <person name="Zhao L."/>
            <person name="Wei J."/>
            <person name="Que T."/>
            <person name="Du C."/>
            <person name="Cheng J."/>
            <person name="Dai P."/>
            <person name="Han X."/>
            <person name="Huang E."/>
            <person name="Gao Y."/>
            <person name="Liu J."/>
            <person name="Shao H."/>
            <person name="Ye R."/>
            <person name="Li L."/>
            <person name="Wei W."/>
            <person name="Wang X."/>
            <person name="Wang C."/>
            <person name="Yang T."/>
            <person name="Huo Q."/>
            <person name="Li W."/>
            <person name="Guo W."/>
            <person name="Chen H."/>
            <person name="Zhou L."/>
            <person name="Ni X."/>
            <person name="Tian J."/>
            <person name="Zhou Y."/>
            <person name="Sheng Y."/>
            <person name="Liu T."/>
            <person name="Pan Y."/>
            <person name="Xia L."/>
            <person name="Li J."/>
            <person name="Zhao F."/>
            <person name="Cao W."/>
        </authorList>
    </citation>
    <scope>NUCLEOTIDE SEQUENCE</scope>
    <source>
        <strain evidence="1">Dsil-2018</strain>
    </source>
</reference>
<organism evidence="1 2">
    <name type="scientific">Dermacentor silvarum</name>
    <name type="common">Tick</name>
    <dbReference type="NCBI Taxonomy" id="543639"/>
    <lineage>
        <taxon>Eukaryota</taxon>
        <taxon>Metazoa</taxon>
        <taxon>Ecdysozoa</taxon>
        <taxon>Arthropoda</taxon>
        <taxon>Chelicerata</taxon>
        <taxon>Arachnida</taxon>
        <taxon>Acari</taxon>
        <taxon>Parasitiformes</taxon>
        <taxon>Ixodida</taxon>
        <taxon>Ixodoidea</taxon>
        <taxon>Ixodidae</taxon>
        <taxon>Rhipicephalinae</taxon>
        <taxon>Dermacentor</taxon>
    </lineage>
</organism>
<sequence>MATTTATGAITSICKGQLDFNRPCSAALPDRRCWLNSELTRWNRLLHRLVYELVEAPRGSLRLSSLSNMTTAKDPDVVSRDAAFFVTWLLERHSCIEELGIHYTHDAYESGGQLTYAIRLRPSSPAPKAVRVMRSLDLHKISFREALLQGKLHTVEGLDTLYSLEKLYVYGEGDEKFTAEIGTMLKRNRNTIKAVSCVFRRYPSKLTNALPWLTSCESLSLRTANHREDMVIGVHSVRELFEVSAVLKELAVNIPEREISTLAEAVMRSKALTTLEVELHRYSPAPLFAAVEKNVTLKKLHVLRADIQPYCERTLASALRKNASLQQLGLYDFETECSLTNFAKALSQNTSLQHVVLTSFSLGMREISLCCDALVANKRLKELTLLPGYAWVTGEQRYQMGEIYHGMLNNRRIVDYVLTFSFPFDCGMSFLVLEKLRKKRSMLYRAVEFAKLPVLDKQSAEAFELFFKNPGFRRELGEVTGSTEAEVLPLLMSAQNYLRDNYLVITGVVQQDVLECHPREVTQVDALNKDCWRAIVRYLNVSDVVTPRA</sequence>
<proteinExistence type="predicted"/>
<gene>
    <name evidence="1" type="ORF">HPB49_000569</name>
</gene>
<accession>A0ACB8CIQ9</accession>
<keyword evidence="2" id="KW-1185">Reference proteome</keyword>
<evidence type="ECO:0000313" key="2">
    <source>
        <dbReference type="Proteomes" id="UP000821865"/>
    </source>
</evidence>
<dbReference type="EMBL" id="CM023475">
    <property type="protein sequence ID" value="KAH7944780.1"/>
    <property type="molecule type" value="Genomic_DNA"/>
</dbReference>
<dbReference type="Proteomes" id="UP000821865">
    <property type="component" value="Chromosome 6"/>
</dbReference>
<comment type="caution">
    <text evidence="1">The sequence shown here is derived from an EMBL/GenBank/DDBJ whole genome shotgun (WGS) entry which is preliminary data.</text>
</comment>
<name>A0ACB8CIQ9_DERSI</name>
<protein>
    <submittedName>
        <fullName evidence="1">Uncharacterized protein</fullName>
    </submittedName>
</protein>